<name>A0ABS9B914_9GAMM</name>
<comment type="similarity">
    <text evidence="1">Belongs to the UPF0065 (bug) family.</text>
</comment>
<evidence type="ECO:0000256" key="2">
    <source>
        <dbReference type="SAM" id="SignalP"/>
    </source>
</evidence>
<accession>A0ABS9B914</accession>
<comment type="caution">
    <text evidence="3">The sequence shown here is derived from an EMBL/GenBank/DDBJ whole genome shotgun (WGS) entry which is preliminary data.</text>
</comment>
<dbReference type="InterPro" id="IPR005064">
    <property type="entry name" value="BUG"/>
</dbReference>
<dbReference type="PANTHER" id="PTHR42928">
    <property type="entry name" value="TRICARBOXYLATE-BINDING PROTEIN"/>
    <property type="match status" value="1"/>
</dbReference>
<dbReference type="EMBL" id="JABFTQ010000013">
    <property type="protein sequence ID" value="MCE8048561.1"/>
    <property type="molecule type" value="Genomic_DNA"/>
</dbReference>
<evidence type="ECO:0000313" key="4">
    <source>
        <dbReference type="Proteomes" id="UP001320154"/>
    </source>
</evidence>
<gene>
    <name evidence="3" type="ORF">HOP60_17680</name>
</gene>
<proteinExistence type="inferred from homology"/>
<evidence type="ECO:0000313" key="3">
    <source>
        <dbReference type="EMBL" id="MCE8048561.1"/>
    </source>
</evidence>
<dbReference type="PIRSF" id="PIRSF017082">
    <property type="entry name" value="YflP"/>
    <property type="match status" value="1"/>
</dbReference>
<dbReference type="RefSeq" id="WP_234251331.1">
    <property type="nucleotide sequence ID" value="NZ_JABFTQ010000013.1"/>
</dbReference>
<dbReference type="Pfam" id="PF03401">
    <property type="entry name" value="TctC"/>
    <property type="match status" value="1"/>
</dbReference>
<dbReference type="Gene3D" id="3.40.190.150">
    <property type="entry name" value="Bordetella uptake gene, domain 1"/>
    <property type="match status" value="1"/>
</dbReference>
<feature type="chain" id="PRO_5046073243" evidence="2">
    <location>
        <begin position="32"/>
        <end position="340"/>
    </location>
</feature>
<reference evidence="3 4" key="1">
    <citation type="journal article" date="2021" name="Front. Microbiol.">
        <title>Aerobic Denitrification and Heterotrophic Sulfur Oxidation in the Genus Halomonas Revealed by Six Novel Species Characterizations and Genome-Based Analysis.</title>
        <authorList>
            <person name="Wang L."/>
            <person name="Shao Z."/>
        </authorList>
    </citation>
    <scope>NUCLEOTIDE SEQUENCE [LARGE SCALE GENOMIC DNA]</scope>
    <source>
        <strain evidence="3 4">MCCC 1A05748</strain>
    </source>
</reference>
<keyword evidence="2" id="KW-0732">Signal</keyword>
<dbReference type="PANTHER" id="PTHR42928:SF5">
    <property type="entry name" value="BLR1237 PROTEIN"/>
    <property type="match status" value="1"/>
</dbReference>
<feature type="signal peptide" evidence="2">
    <location>
        <begin position="1"/>
        <end position="31"/>
    </location>
</feature>
<dbReference type="InterPro" id="IPR042100">
    <property type="entry name" value="Bug_dom1"/>
</dbReference>
<dbReference type="CDD" id="cd07012">
    <property type="entry name" value="PBP2_Bug_TTT"/>
    <property type="match status" value="1"/>
</dbReference>
<keyword evidence="4" id="KW-1185">Reference proteome</keyword>
<organism evidence="3 4">
    <name type="scientific">Billgrantia desiderata</name>
    <dbReference type="NCBI Taxonomy" id="52021"/>
    <lineage>
        <taxon>Bacteria</taxon>
        <taxon>Pseudomonadati</taxon>
        <taxon>Pseudomonadota</taxon>
        <taxon>Gammaproteobacteria</taxon>
        <taxon>Oceanospirillales</taxon>
        <taxon>Halomonadaceae</taxon>
        <taxon>Billgrantia</taxon>
    </lineage>
</organism>
<sequence>MHTNKPNALPRLAAGLLAVAGALTLAGQAAADYPERRIDAVVPWGAGGSTDNMARSLTPHVEALLGTDIVINNRPGGTGVIGTSVVLSRPANGYSLLYGAENAQLYPILELADFDYGALHPVSLIGQGIVLIVAPTGKAWDDFGDMLAEAQARPGELRMGDAGAGGLPSTVLAMLNAVDELDVRSVTFGGDGPAITALIGGHLDFMPMALASAQEQIRAGHLKALAVLSTEPVEQLPDVPLITEFLPEMETFLPWGPFWGAYVHPNTPDAIKATLESAYAKAIAQEEFQAFLTRNGASSLNLQGEEAEEFLARWQSVTAWAMEGAGSAKVSPETLGIPRP</sequence>
<dbReference type="Gene3D" id="3.40.190.10">
    <property type="entry name" value="Periplasmic binding protein-like II"/>
    <property type="match status" value="1"/>
</dbReference>
<dbReference type="Proteomes" id="UP001320154">
    <property type="component" value="Unassembled WGS sequence"/>
</dbReference>
<evidence type="ECO:0000256" key="1">
    <source>
        <dbReference type="ARBA" id="ARBA00006987"/>
    </source>
</evidence>
<protein>
    <submittedName>
        <fullName evidence="3">Tripartite tricarboxylate transporter substrate binding protein</fullName>
    </submittedName>
</protein>